<dbReference type="CDD" id="cd16015">
    <property type="entry name" value="LTA_synthase"/>
    <property type="match status" value="1"/>
</dbReference>
<dbReference type="InterPro" id="IPR050448">
    <property type="entry name" value="OpgB/LTA_synthase_biosynth"/>
</dbReference>
<keyword evidence="9" id="KW-1185">Reference proteome</keyword>
<gene>
    <name evidence="8" type="primary">wcbQ</name>
    <name evidence="8" type="ORF">GCM10010096_23070</name>
</gene>
<dbReference type="InterPro" id="IPR017850">
    <property type="entry name" value="Alkaline_phosphatase_core_sf"/>
</dbReference>
<dbReference type="PANTHER" id="PTHR47371">
    <property type="entry name" value="LIPOTEICHOIC ACID SYNTHASE"/>
    <property type="match status" value="1"/>
</dbReference>
<dbReference type="Pfam" id="PF00884">
    <property type="entry name" value="Sulfatase"/>
    <property type="match status" value="1"/>
</dbReference>
<evidence type="ECO:0000256" key="2">
    <source>
        <dbReference type="ARBA" id="ARBA00022475"/>
    </source>
</evidence>
<feature type="domain" description="Sulfatase N-terminal" evidence="7">
    <location>
        <begin position="228"/>
        <end position="503"/>
    </location>
</feature>
<proteinExistence type="predicted"/>
<name>A0A8H9IJY3_9BURK</name>
<dbReference type="AlphaFoldDB" id="A0A8H9IJY3"/>
<dbReference type="Gene3D" id="3.40.720.10">
    <property type="entry name" value="Alkaline Phosphatase, subunit A"/>
    <property type="match status" value="1"/>
</dbReference>
<keyword evidence="3 6" id="KW-0812">Transmembrane</keyword>
<evidence type="ECO:0000256" key="6">
    <source>
        <dbReference type="SAM" id="Phobius"/>
    </source>
</evidence>
<evidence type="ECO:0000256" key="3">
    <source>
        <dbReference type="ARBA" id="ARBA00022692"/>
    </source>
</evidence>
<feature type="transmembrane region" description="Helical" evidence="6">
    <location>
        <begin position="63"/>
        <end position="82"/>
    </location>
</feature>
<evidence type="ECO:0000313" key="8">
    <source>
        <dbReference type="EMBL" id="GHC50495.1"/>
    </source>
</evidence>
<feature type="transmembrane region" description="Helical" evidence="6">
    <location>
        <begin position="147"/>
        <end position="165"/>
    </location>
</feature>
<keyword evidence="4 6" id="KW-1133">Transmembrane helix</keyword>
<dbReference type="EMBL" id="BMZN01000003">
    <property type="protein sequence ID" value="GHC50495.1"/>
    <property type="molecule type" value="Genomic_DNA"/>
</dbReference>
<comment type="subcellular location">
    <subcellularLocation>
        <location evidence="1">Cell membrane</location>
        <topology evidence="1">Multi-pass membrane protein</topology>
    </subcellularLocation>
</comment>
<keyword evidence="5 6" id="KW-0472">Membrane</keyword>
<evidence type="ECO:0000313" key="9">
    <source>
        <dbReference type="Proteomes" id="UP000608923"/>
    </source>
</evidence>
<feature type="transmembrane region" description="Helical" evidence="6">
    <location>
        <begin position="6"/>
        <end position="27"/>
    </location>
</feature>
<evidence type="ECO:0000259" key="7">
    <source>
        <dbReference type="Pfam" id="PF00884"/>
    </source>
</evidence>
<feature type="transmembrane region" description="Helical" evidence="6">
    <location>
        <begin position="112"/>
        <end position="135"/>
    </location>
</feature>
<keyword evidence="2" id="KW-1003">Cell membrane</keyword>
<dbReference type="SUPFAM" id="SSF53649">
    <property type="entry name" value="Alkaline phosphatase-like"/>
    <property type="match status" value="1"/>
</dbReference>
<comment type="caution">
    <text evidence="8">The sequence shown here is derived from an EMBL/GenBank/DDBJ whole genome shotgun (WGS) entry which is preliminary data.</text>
</comment>
<sequence>MTLEPGFWSAILAALLGLALTVGLERFLQTAASLRRPAAAWALHVGLYGLAYVVLVFVLGRPIFATALLCAFFLLLVVVSNAKFKALREAFVFQDYEYFTDAIRHPRLYIPFLGWGKFFLAAAGFIAALTIGLWLEAVPALRAAWTAQWGAMALLAVLSLGLLLWGNSARLMVQIAPEQDVQALGLLASFWRYWQQGRERPSLSSPFADVASTFTSFLSGADSLADLPHLISVQSESFFDARRISDEIRPEILAEFDRFKSEAVASGYLQVPAWGANTVRSEFSFLSGIENSALGVHRFNPYRAVCAGWSVATVASWLKQQGYRTICIHPYPASFYQRNRVFPLFGFDEFLDIKAFADVERTGPYIGDLSVADKVASVLEQATGPVFIHVITMENHGPLHLEKIAAGDIEALYHQPPPQGCEDLTIYLRHIRNADAMLTRLRGALSASDRPASLCWYGDHVPIMPSVYAALGTPCGDVDYFIWNSTTHHINSSHQGIAIHDLAWLWMQSNNIGSASSPILK</sequence>
<dbReference type="Proteomes" id="UP000608923">
    <property type="component" value="Unassembled WGS sequence"/>
</dbReference>
<protein>
    <submittedName>
        <fullName evidence="8">Capsular polysaccharide biosynthesis protein</fullName>
    </submittedName>
</protein>
<organism evidence="8 9">
    <name type="scientific">Alcaligenes pakistanensis</name>
    <dbReference type="NCBI Taxonomy" id="1482717"/>
    <lineage>
        <taxon>Bacteria</taxon>
        <taxon>Pseudomonadati</taxon>
        <taxon>Pseudomonadota</taxon>
        <taxon>Betaproteobacteria</taxon>
        <taxon>Burkholderiales</taxon>
        <taxon>Alcaligenaceae</taxon>
        <taxon>Alcaligenes</taxon>
    </lineage>
</organism>
<dbReference type="PANTHER" id="PTHR47371:SF3">
    <property type="entry name" value="PHOSPHOGLYCEROL TRANSFERASE I"/>
    <property type="match status" value="1"/>
</dbReference>
<accession>A0A8H9IJY3</accession>
<evidence type="ECO:0000256" key="4">
    <source>
        <dbReference type="ARBA" id="ARBA00022989"/>
    </source>
</evidence>
<evidence type="ECO:0000256" key="1">
    <source>
        <dbReference type="ARBA" id="ARBA00004651"/>
    </source>
</evidence>
<dbReference type="InterPro" id="IPR000917">
    <property type="entry name" value="Sulfatase_N"/>
</dbReference>
<dbReference type="RefSeq" id="WP_189392689.1">
    <property type="nucleotide sequence ID" value="NZ_BMZN01000003.1"/>
</dbReference>
<evidence type="ECO:0000256" key="5">
    <source>
        <dbReference type="ARBA" id="ARBA00023136"/>
    </source>
</evidence>
<reference evidence="9" key="1">
    <citation type="journal article" date="2019" name="Int. J. Syst. Evol. Microbiol.">
        <title>The Global Catalogue of Microorganisms (GCM) 10K type strain sequencing project: providing services to taxonomists for standard genome sequencing and annotation.</title>
        <authorList>
            <consortium name="The Broad Institute Genomics Platform"/>
            <consortium name="The Broad Institute Genome Sequencing Center for Infectious Disease"/>
            <person name="Wu L."/>
            <person name="Ma J."/>
        </authorList>
    </citation>
    <scope>NUCLEOTIDE SEQUENCE [LARGE SCALE GENOMIC DNA]</scope>
    <source>
        <strain evidence="9">KCTC 42083</strain>
    </source>
</reference>
<feature type="transmembrane region" description="Helical" evidence="6">
    <location>
        <begin position="39"/>
        <end position="57"/>
    </location>
</feature>
<dbReference type="GO" id="GO:0005886">
    <property type="term" value="C:plasma membrane"/>
    <property type="evidence" value="ECO:0007669"/>
    <property type="project" value="UniProtKB-SubCell"/>
</dbReference>